<dbReference type="PANTHER" id="PTHR45947">
    <property type="entry name" value="SULFOQUINOVOSYL TRANSFERASE SQD2"/>
    <property type="match status" value="1"/>
</dbReference>
<reference evidence="3" key="1">
    <citation type="journal article" date="2019" name="Int. J. Syst. Evol. Microbiol.">
        <title>The Global Catalogue of Microorganisms (GCM) 10K type strain sequencing project: providing services to taxonomists for standard genome sequencing and annotation.</title>
        <authorList>
            <consortium name="The Broad Institute Genomics Platform"/>
            <consortium name="The Broad Institute Genome Sequencing Center for Infectious Disease"/>
            <person name="Wu L."/>
            <person name="Ma J."/>
        </authorList>
    </citation>
    <scope>NUCLEOTIDE SEQUENCE [LARGE SCALE GENOMIC DNA]</scope>
    <source>
        <strain evidence="3">KCTC 52640</strain>
    </source>
</reference>
<evidence type="ECO:0000313" key="2">
    <source>
        <dbReference type="EMBL" id="MFC3102584.1"/>
    </source>
</evidence>
<protein>
    <submittedName>
        <fullName evidence="2">Glycosyltransferase</fullName>
        <ecNumber evidence="2">2.4.-.-</ecNumber>
    </submittedName>
</protein>
<sequence>MSASPLLHYVSLDGAGGVELQFVEFLHAAARLTPLEHAVVACGHSIHPLVRDRLNAARVPVDFEKYAGRFKLPKWPAAIRAARQRRLVTRHDAGAVVIWNRLRDSLDTLAAAGPARCVYWERGASWFAGETRAKRVFIDEVQAVLCNSFAARRMLELRWGYRGQIRVVSNALRPSLMPVDAAPRSLADKDIVTLGLVARLQSIKGVAIAIHAVALLRERGVPVRLRIAGDGPERDALTATAARLGLSEHVVFEGLVADMAGFYRGIDLLVHPALREPFGQIAVEANAYGIPAIVAGVDGLVEVIEHGVTGICVPPRLALAAYAKLGGSDHDLPPFVYDPALDTIATPKIMDPGDLAAAIEGLLADPDRYRRMSENAIQAVSARFAFDVHVTAALEAITGFVESGSLDNGSPASQTETRA</sequence>
<accession>A0ABV7EKW7</accession>
<organism evidence="2 3">
    <name type="scientific">Salinisphaera aquimarina</name>
    <dbReference type="NCBI Taxonomy" id="2094031"/>
    <lineage>
        <taxon>Bacteria</taxon>
        <taxon>Pseudomonadati</taxon>
        <taxon>Pseudomonadota</taxon>
        <taxon>Gammaproteobacteria</taxon>
        <taxon>Salinisphaerales</taxon>
        <taxon>Salinisphaeraceae</taxon>
        <taxon>Salinisphaera</taxon>
    </lineage>
</organism>
<evidence type="ECO:0000313" key="3">
    <source>
        <dbReference type="Proteomes" id="UP001595462"/>
    </source>
</evidence>
<comment type="caution">
    <text evidence="2">The sequence shown here is derived from an EMBL/GenBank/DDBJ whole genome shotgun (WGS) entry which is preliminary data.</text>
</comment>
<dbReference type="RefSeq" id="WP_380685793.1">
    <property type="nucleotide sequence ID" value="NZ_JBHRSS010000001.1"/>
</dbReference>
<keyword evidence="3" id="KW-1185">Reference proteome</keyword>
<proteinExistence type="predicted"/>
<dbReference type="PANTHER" id="PTHR45947:SF3">
    <property type="entry name" value="SULFOQUINOVOSYL TRANSFERASE SQD2"/>
    <property type="match status" value="1"/>
</dbReference>
<dbReference type="Gene3D" id="3.40.50.2000">
    <property type="entry name" value="Glycogen Phosphorylase B"/>
    <property type="match status" value="1"/>
</dbReference>
<dbReference type="InterPro" id="IPR001296">
    <property type="entry name" value="Glyco_trans_1"/>
</dbReference>
<name>A0ABV7EKW7_9GAMM</name>
<gene>
    <name evidence="2" type="ORF">ACFOSU_01620</name>
</gene>
<keyword evidence="2" id="KW-0328">Glycosyltransferase</keyword>
<dbReference type="Proteomes" id="UP001595462">
    <property type="component" value="Unassembled WGS sequence"/>
</dbReference>
<evidence type="ECO:0000259" key="1">
    <source>
        <dbReference type="Pfam" id="PF00534"/>
    </source>
</evidence>
<dbReference type="GO" id="GO:0016757">
    <property type="term" value="F:glycosyltransferase activity"/>
    <property type="evidence" value="ECO:0007669"/>
    <property type="project" value="UniProtKB-KW"/>
</dbReference>
<dbReference type="EC" id="2.4.-.-" evidence="2"/>
<dbReference type="Pfam" id="PF00534">
    <property type="entry name" value="Glycos_transf_1"/>
    <property type="match status" value="1"/>
</dbReference>
<keyword evidence="2" id="KW-0808">Transferase</keyword>
<dbReference type="EMBL" id="JBHRSS010000001">
    <property type="protein sequence ID" value="MFC3102584.1"/>
    <property type="molecule type" value="Genomic_DNA"/>
</dbReference>
<dbReference type="SUPFAM" id="SSF53756">
    <property type="entry name" value="UDP-Glycosyltransferase/glycogen phosphorylase"/>
    <property type="match status" value="1"/>
</dbReference>
<feature type="domain" description="Glycosyl transferase family 1" evidence="1">
    <location>
        <begin position="192"/>
        <end position="316"/>
    </location>
</feature>
<dbReference type="InterPro" id="IPR050194">
    <property type="entry name" value="Glycosyltransferase_grp1"/>
</dbReference>